<keyword evidence="1" id="KW-0175">Coiled coil</keyword>
<evidence type="ECO:0000256" key="2">
    <source>
        <dbReference type="SAM" id="MobiDB-lite"/>
    </source>
</evidence>
<sequence>MEPLFPDSNDSGEASKRLKILTENITYLEKENEDLRERVYDLENSLGIHKSIMNELSDDKKFDPQARYFTEQLNHESELLHKKIEKLTSDKSDLRSRLVIEKQMEIRDSDQEGQEVKALKEELLEMRQNLDRKEYLLQYCEERNTEMEKLLKKRALHDEYIKKRLSHLSIEPNKDRTIRNVVEDCTALTEENERLKRDNKSLKEQLDYAVSNAGDQNPNEMTVFANNIKPIPQFEELNRIRDQTKSKELYMRKLEEMLRSALQKCEKFKDDLTASKSEVSLLKERVEYFDRLSTKLRQALVKYKGKCEDLESRIKDQGVKVWVKENTGCARVKPASALQGDNSQEETNYKDIGDEDIELDLAVAGEAGAPNDKCEAEEVPEDVFAPKDDSIDKHNEGPGGAPPGFGFIDQTTILVDPEADDHDSADEDLHE</sequence>
<feature type="region of interest" description="Disordered" evidence="2">
    <location>
        <begin position="369"/>
        <end position="431"/>
    </location>
</feature>
<name>A0AAD1UKM0_EUPCR</name>
<feature type="compositionally biased region" description="Basic and acidic residues" evidence="2">
    <location>
        <begin position="384"/>
        <end position="396"/>
    </location>
</feature>
<evidence type="ECO:0000256" key="1">
    <source>
        <dbReference type="SAM" id="Coils"/>
    </source>
</evidence>
<dbReference type="Proteomes" id="UP001295684">
    <property type="component" value="Unassembled WGS sequence"/>
</dbReference>
<feature type="coiled-coil region" evidence="1">
    <location>
        <begin position="178"/>
        <end position="212"/>
    </location>
</feature>
<evidence type="ECO:0000313" key="3">
    <source>
        <dbReference type="EMBL" id="CAI2367035.1"/>
    </source>
</evidence>
<feature type="coiled-coil region" evidence="1">
    <location>
        <begin position="18"/>
        <end position="45"/>
    </location>
</feature>
<feature type="coiled-coil region" evidence="1">
    <location>
        <begin position="251"/>
        <end position="313"/>
    </location>
</feature>
<keyword evidence="4" id="KW-1185">Reference proteome</keyword>
<proteinExistence type="predicted"/>
<organism evidence="3 4">
    <name type="scientific">Euplotes crassus</name>
    <dbReference type="NCBI Taxonomy" id="5936"/>
    <lineage>
        <taxon>Eukaryota</taxon>
        <taxon>Sar</taxon>
        <taxon>Alveolata</taxon>
        <taxon>Ciliophora</taxon>
        <taxon>Intramacronucleata</taxon>
        <taxon>Spirotrichea</taxon>
        <taxon>Hypotrichia</taxon>
        <taxon>Euplotida</taxon>
        <taxon>Euplotidae</taxon>
        <taxon>Moneuplotes</taxon>
    </lineage>
</organism>
<accession>A0AAD1UKM0</accession>
<dbReference type="AlphaFoldDB" id="A0AAD1UKM0"/>
<protein>
    <submittedName>
        <fullName evidence="3">Uncharacterized protein</fullName>
    </submittedName>
</protein>
<gene>
    <name evidence="3" type="ORF">ECRASSUSDP1_LOCUS8312</name>
</gene>
<evidence type="ECO:0000313" key="4">
    <source>
        <dbReference type="Proteomes" id="UP001295684"/>
    </source>
</evidence>
<reference evidence="3" key="1">
    <citation type="submission" date="2023-07" db="EMBL/GenBank/DDBJ databases">
        <authorList>
            <consortium name="AG Swart"/>
            <person name="Singh M."/>
            <person name="Singh A."/>
            <person name="Seah K."/>
            <person name="Emmerich C."/>
        </authorList>
    </citation>
    <scope>NUCLEOTIDE SEQUENCE</scope>
    <source>
        <strain evidence="3">DP1</strain>
    </source>
</reference>
<dbReference type="EMBL" id="CAMPGE010008127">
    <property type="protein sequence ID" value="CAI2367035.1"/>
    <property type="molecule type" value="Genomic_DNA"/>
</dbReference>
<feature type="coiled-coil region" evidence="1">
    <location>
        <begin position="109"/>
        <end position="136"/>
    </location>
</feature>
<feature type="compositionally biased region" description="Acidic residues" evidence="2">
    <location>
        <begin position="417"/>
        <end position="431"/>
    </location>
</feature>
<comment type="caution">
    <text evidence="3">The sequence shown here is derived from an EMBL/GenBank/DDBJ whole genome shotgun (WGS) entry which is preliminary data.</text>
</comment>